<dbReference type="InterPro" id="IPR051268">
    <property type="entry name" value="Type-I_R_enzyme_R_subunit"/>
</dbReference>
<dbReference type="KEGG" id="oat:OAN307_c40130"/>
<dbReference type="GO" id="GO:0009307">
    <property type="term" value="P:DNA restriction-modification system"/>
    <property type="evidence" value="ECO:0007669"/>
    <property type="project" value="UniProtKB-KW"/>
</dbReference>
<dbReference type="Gene3D" id="3.40.50.300">
    <property type="entry name" value="P-loop containing nucleotide triphosphate hydrolases"/>
    <property type="match status" value="1"/>
</dbReference>
<dbReference type="SMART" id="SM00487">
    <property type="entry name" value="DEXDc"/>
    <property type="match status" value="1"/>
</dbReference>
<evidence type="ECO:0000259" key="2">
    <source>
        <dbReference type="PROSITE" id="PS51192"/>
    </source>
</evidence>
<dbReference type="HOGENOM" id="CLU_1325243_0_0_5"/>
<accession>M9R9X1</accession>
<evidence type="ECO:0000313" key="3">
    <source>
        <dbReference type="EMBL" id="AGI69434.1"/>
    </source>
</evidence>
<dbReference type="Proteomes" id="UP000005307">
    <property type="component" value="Chromosome"/>
</dbReference>
<dbReference type="EMBL" id="CP003740">
    <property type="protein sequence ID" value="AGI69434.1"/>
    <property type="molecule type" value="Genomic_DNA"/>
</dbReference>
<dbReference type="InterPro" id="IPR014001">
    <property type="entry name" value="Helicase_ATP-bd"/>
</dbReference>
<gene>
    <name evidence="3" type="ORF">OAN307_c40130</name>
</gene>
<sequence>MDSITQNCGNGYVWHTTGSGKTLTSFKASTLLKDNPDIQKCLFVVDRKDLDRQTREEFNKFQEGCVEENTNTASLVRRLLSDDYADKVIVCTIQKLGLALDENSKRNKQQKKDGKQTYKEQLRPLSDKRIVFIFDECHRSQFGENHKAIKEFFPKAQLFGFTGTAIFEQNSGQKQIEDTQASMKTTEDLTCAPISLQLCAESLVLNL</sequence>
<proteinExistence type="predicted"/>
<protein>
    <recommendedName>
        <fullName evidence="2">Helicase ATP-binding domain-containing protein</fullName>
    </recommendedName>
</protein>
<keyword evidence="1" id="KW-0680">Restriction system</keyword>
<dbReference type="InterPro" id="IPR027417">
    <property type="entry name" value="P-loop_NTPase"/>
</dbReference>
<dbReference type="PANTHER" id="PTHR30195">
    <property type="entry name" value="TYPE I SITE-SPECIFIC DEOXYRIBONUCLEASE PROTEIN SUBUNIT M AND R"/>
    <property type="match status" value="1"/>
</dbReference>
<feature type="domain" description="Helicase ATP-binding" evidence="2">
    <location>
        <begin position="2"/>
        <end position="183"/>
    </location>
</feature>
<evidence type="ECO:0000256" key="1">
    <source>
        <dbReference type="ARBA" id="ARBA00022747"/>
    </source>
</evidence>
<dbReference type="InterPro" id="IPR040980">
    <property type="entry name" value="SWI2_SNF2"/>
</dbReference>
<reference evidence="3 4" key="1">
    <citation type="journal article" date="2013" name="PLoS ONE">
        <title>Poles Apart: Arctic and Antarctic Octadecabacter strains Share High Genome Plasticity and a New Type of Xanthorhodopsin.</title>
        <authorList>
            <person name="Vollmers J."/>
            <person name="Voget S."/>
            <person name="Dietrich S."/>
            <person name="Gollnow K."/>
            <person name="Smits M."/>
            <person name="Meyer K."/>
            <person name="Brinkhoff T."/>
            <person name="Simon M."/>
            <person name="Daniel R."/>
        </authorList>
    </citation>
    <scope>NUCLEOTIDE SEQUENCE [LARGE SCALE GENOMIC DNA]</scope>
    <source>
        <strain evidence="3 4">307</strain>
    </source>
</reference>
<dbReference type="eggNOG" id="COG0610">
    <property type="taxonomic scope" value="Bacteria"/>
</dbReference>
<dbReference type="PANTHER" id="PTHR30195:SF16">
    <property type="entry name" value="TYPE I RESTRICTION ENZYME ENDONUCLEASE SUBUNIT"/>
    <property type="match status" value="1"/>
</dbReference>
<name>M9R9X1_9RHOB</name>
<dbReference type="SUPFAM" id="SSF52540">
    <property type="entry name" value="P-loop containing nucleoside triphosphate hydrolases"/>
    <property type="match status" value="1"/>
</dbReference>
<dbReference type="AlphaFoldDB" id="M9R9X1"/>
<evidence type="ECO:0000313" key="4">
    <source>
        <dbReference type="Proteomes" id="UP000005307"/>
    </source>
</evidence>
<dbReference type="Pfam" id="PF18766">
    <property type="entry name" value="SWI2_SNF2"/>
    <property type="match status" value="1"/>
</dbReference>
<organism evidence="3 4">
    <name type="scientific">Octadecabacter antarcticus 307</name>
    <dbReference type="NCBI Taxonomy" id="391626"/>
    <lineage>
        <taxon>Bacteria</taxon>
        <taxon>Pseudomonadati</taxon>
        <taxon>Pseudomonadota</taxon>
        <taxon>Alphaproteobacteria</taxon>
        <taxon>Rhodobacterales</taxon>
        <taxon>Roseobacteraceae</taxon>
        <taxon>Octadecabacter</taxon>
    </lineage>
</organism>
<dbReference type="STRING" id="391626.OAN307_c40130"/>
<keyword evidence="4" id="KW-1185">Reference proteome</keyword>
<dbReference type="PROSITE" id="PS51192">
    <property type="entry name" value="HELICASE_ATP_BIND_1"/>
    <property type="match status" value="1"/>
</dbReference>